<dbReference type="Pfam" id="PF00096">
    <property type="entry name" value="zf-C2H2"/>
    <property type="match status" value="1"/>
</dbReference>
<comment type="subcellular location">
    <subcellularLocation>
        <location evidence="1">Nucleus</location>
    </subcellularLocation>
</comment>
<dbReference type="SMART" id="SM00355">
    <property type="entry name" value="ZnF_C2H2"/>
    <property type="match status" value="2"/>
</dbReference>
<dbReference type="Proteomes" id="UP000075884">
    <property type="component" value="Unassembled WGS sequence"/>
</dbReference>
<feature type="compositionally biased region" description="Polar residues" evidence="9">
    <location>
        <begin position="1"/>
        <end position="32"/>
    </location>
</feature>
<dbReference type="InterPro" id="IPR036236">
    <property type="entry name" value="Znf_C2H2_sf"/>
</dbReference>
<keyword evidence="5" id="KW-0862">Zinc</keyword>
<evidence type="ECO:0000256" key="1">
    <source>
        <dbReference type="ARBA" id="ARBA00004123"/>
    </source>
</evidence>
<dbReference type="STRING" id="7168.A0A182NY91"/>
<evidence type="ECO:0000256" key="9">
    <source>
        <dbReference type="SAM" id="MobiDB-lite"/>
    </source>
</evidence>
<feature type="domain" description="C2H2-type" evidence="10">
    <location>
        <begin position="62"/>
        <end position="90"/>
    </location>
</feature>
<dbReference type="PANTHER" id="PTHR24404:SF114">
    <property type="entry name" value="KLUMPFUSS, ISOFORM B-RELATED"/>
    <property type="match status" value="1"/>
</dbReference>
<keyword evidence="2" id="KW-0479">Metal-binding</keyword>
<keyword evidence="6" id="KW-0238">DNA-binding</keyword>
<accession>A0A182NY91</accession>
<keyword evidence="7" id="KW-0539">Nucleus</keyword>
<evidence type="ECO:0000256" key="5">
    <source>
        <dbReference type="ARBA" id="ARBA00022833"/>
    </source>
</evidence>
<keyword evidence="4 8" id="KW-0863">Zinc-finger</keyword>
<dbReference type="GO" id="GO:0008270">
    <property type="term" value="F:zinc ion binding"/>
    <property type="evidence" value="ECO:0007669"/>
    <property type="project" value="UniProtKB-KW"/>
</dbReference>
<name>A0A182NY91_9DIPT</name>
<evidence type="ECO:0000256" key="2">
    <source>
        <dbReference type="ARBA" id="ARBA00022723"/>
    </source>
</evidence>
<feature type="domain" description="C2H2-type" evidence="10">
    <location>
        <begin position="115"/>
        <end position="142"/>
    </location>
</feature>
<dbReference type="Pfam" id="PF13894">
    <property type="entry name" value="zf-C2H2_4"/>
    <property type="match status" value="1"/>
</dbReference>
<evidence type="ECO:0000256" key="3">
    <source>
        <dbReference type="ARBA" id="ARBA00022737"/>
    </source>
</evidence>
<proteinExistence type="predicted"/>
<keyword evidence="3" id="KW-0677">Repeat</keyword>
<dbReference type="VEuPathDB" id="VectorBase:ADIR014793"/>
<feature type="region of interest" description="Disordered" evidence="9">
    <location>
        <begin position="1"/>
        <end position="35"/>
    </location>
</feature>
<dbReference type="GO" id="GO:0006357">
    <property type="term" value="P:regulation of transcription by RNA polymerase II"/>
    <property type="evidence" value="ECO:0007669"/>
    <property type="project" value="TreeGrafter"/>
</dbReference>
<evidence type="ECO:0000256" key="8">
    <source>
        <dbReference type="PROSITE-ProRule" id="PRU00042"/>
    </source>
</evidence>
<evidence type="ECO:0000256" key="4">
    <source>
        <dbReference type="ARBA" id="ARBA00022771"/>
    </source>
</evidence>
<dbReference type="EnsemblMetazoa" id="ADIR014793-RA">
    <property type="protein sequence ID" value="ADIR014793-PA"/>
    <property type="gene ID" value="ADIR014793"/>
</dbReference>
<dbReference type="PROSITE" id="PS50157">
    <property type="entry name" value="ZINC_FINGER_C2H2_2"/>
    <property type="match status" value="2"/>
</dbReference>
<dbReference type="InterPro" id="IPR050589">
    <property type="entry name" value="Ikaros_C2H2-ZF"/>
</dbReference>
<dbReference type="PROSITE" id="PS00028">
    <property type="entry name" value="ZINC_FINGER_C2H2_1"/>
    <property type="match status" value="2"/>
</dbReference>
<reference evidence="12" key="1">
    <citation type="submission" date="2013-03" db="EMBL/GenBank/DDBJ databases">
        <title>The Genome Sequence of Anopheles dirus WRAIR2.</title>
        <authorList>
            <consortium name="The Broad Institute Genomics Platform"/>
            <person name="Neafsey D.E."/>
            <person name="Walton C."/>
            <person name="Walker B."/>
            <person name="Young S.K."/>
            <person name="Zeng Q."/>
            <person name="Gargeya S."/>
            <person name="Fitzgerald M."/>
            <person name="Haas B."/>
            <person name="Abouelleil A."/>
            <person name="Allen A.W."/>
            <person name="Alvarado L."/>
            <person name="Arachchi H.M."/>
            <person name="Berlin A.M."/>
            <person name="Chapman S.B."/>
            <person name="Gainer-Dewar J."/>
            <person name="Goldberg J."/>
            <person name="Griggs A."/>
            <person name="Gujja S."/>
            <person name="Hansen M."/>
            <person name="Howarth C."/>
            <person name="Imamovic A."/>
            <person name="Ireland A."/>
            <person name="Larimer J."/>
            <person name="McCowan C."/>
            <person name="Murphy C."/>
            <person name="Pearson M."/>
            <person name="Poon T.W."/>
            <person name="Priest M."/>
            <person name="Roberts A."/>
            <person name="Saif S."/>
            <person name="Shea T."/>
            <person name="Sisk P."/>
            <person name="Sykes S."/>
            <person name="Wortman J."/>
            <person name="Nusbaum C."/>
            <person name="Birren B."/>
        </authorList>
    </citation>
    <scope>NUCLEOTIDE SEQUENCE [LARGE SCALE GENOMIC DNA]</scope>
    <source>
        <strain evidence="12">WRAIR2</strain>
    </source>
</reference>
<dbReference type="PANTHER" id="PTHR24404">
    <property type="entry name" value="ZINC FINGER PROTEIN"/>
    <property type="match status" value="1"/>
</dbReference>
<dbReference type="GO" id="GO:0005634">
    <property type="term" value="C:nucleus"/>
    <property type="evidence" value="ECO:0007669"/>
    <property type="project" value="UniProtKB-SubCell"/>
</dbReference>
<keyword evidence="12" id="KW-1185">Reference proteome</keyword>
<evidence type="ECO:0000313" key="11">
    <source>
        <dbReference type="EnsemblMetazoa" id="ADIR014793-PA"/>
    </source>
</evidence>
<sequence length="157" mass="17773">EVILEESSSSLDEGIGLSNTEDSSDDQTSAKVNPTIAAKPALATVASKSSLRKQKKEKAKHYHCEICDERFTMKKHLREHQGSEHPGQNCEIQPARRRALHSADESVREKGRCRYKCVICSKSFREERELRTHFKLHEADDCPFQCGMCGILNLNQT</sequence>
<dbReference type="SUPFAM" id="SSF57667">
    <property type="entry name" value="beta-beta-alpha zinc fingers"/>
    <property type="match status" value="2"/>
</dbReference>
<evidence type="ECO:0000256" key="7">
    <source>
        <dbReference type="ARBA" id="ARBA00023242"/>
    </source>
</evidence>
<dbReference type="GO" id="GO:0003700">
    <property type="term" value="F:DNA-binding transcription factor activity"/>
    <property type="evidence" value="ECO:0007669"/>
    <property type="project" value="TreeGrafter"/>
</dbReference>
<dbReference type="InterPro" id="IPR013087">
    <property type="entry name" value="Znf_C2H2_type"/>
</dbReference>
<dbReference type="Gene3D" id="3.30.160.60">
    <property type="entry name" value="Classic Zinc Finger"/>
    <property type="match status" value="2"/>
</dbReference>
<dbReference type="GO" id="GO:0000978">
    <property type="term" value="F:RNA polymerase II cis-regulatory region sequence-specific DNA binding"/>
    <property type="evidence" value="ECO:0007669"/>
    <property type="project" value="TreeGrafter"/>
</dbReference>
<organism evidence="11 12">
    <name type="scientific">Anopheles dirus</name>
    <dbReference type="NCBI Taxonomy" id="7168"/>
    <lineage>
        <taxon>Eukaryota</taxon>
        <taxon>Metazoa</taxon>
        <taxon>Ecdysozoa</taxon>
        <taxon>Arthropoda</taxon>
        <taxon>Hexapoda</taxon>
        <taxon>Insecta</taxon>
        <taxon>Pterygota</taxon>
        <taxon>Neoptera</taxon>
        <taxon>Endopterygota</taxon>
        <taxon>Diptera</taxon>
        <taxon>Nematocera</taxon>
        <taxon>Culicoidea</taxon>
        <taxon>Culicidae</taxon>
        <taxon>Anophelinae</taxon>
        <taxon>Anopheles</taxon>
    </lineage>
</organism>
<dbReference type="AlphaFoldDB" id="A0A182NY91"/>
<protein>
    <recommendedName>
        <fullName evidence="10">C2H2-type domain-containing protein</fullName>
    </recommendedName>
</protein>
<evidence type="ECO:0000256" key="6">
    <source>
        <dbReference type="ARBA" id="ARBA00023125"/>
    </source>
</evidence>
<reference evidence="11" key="2">
    <citation type="submission" date="2020-05" db="UniProtKB">
        <authorList>
            <consortium name="EnsemblMetazoa"/>
        </authorList>
    </citation>
    <scope>IDENTIFICATION</scope>
    <source>
        <strain evidence="11">WRAIR2</strain>
    </source>
</reference>
<evidence type="ECO:0000313" key="12">
    <source>
        <dbReference type="Proteomes" id="UP000075884"/>
    </source>
</evidence>
<evidence type="ECO:0000259" key="10">
    <source>
        <dbReference type="PROSITE" id="PS50157"/>
    </source>
</evidence>